<reference evidence="2 3" key="1">
    <citation type="submission" date="2015-01" db="EMBL/GenBank/DDBJ databases">
        <title>Evolution of Trichinella species and genotypes.</title>
        <authorList>
            <person name="Korhonen P.K."/>
            <person name="Edoardo P."/>
            <person name="Giuseppe L.R."/>
            <person name="Gasser R.B."/>
        </authorList>
    </citation>
    <scope>NUCLEOTIDE SEQUENCE [LARGE SCALE GENOMIC DNA]</scope>
    <source>
        <strain evidence="2">ISS141</strain>
    </source>
</reference>
<evidence type="ECO:0000256" key="1">
    <source>
        <dbReference type="SAM" id="Phobius"/>
    </source>
</evidence>
<evidence type="ECO:0000313" key="2">
    <source>
        <dbReference type="EMBL" id="KRX95018.1"/>
    </source>
</evidence>
<feature type="transmembrane region" description="Helical" evidence="1">
    <location>
        <begin position="41"/>
        <end position="74"/>
    </location>
</feature>
<dbReference type="EMBL" id="JYDU01000063">
    <property type="protein sequence ID" value="KRX95018.1"/>
    <property type="molecule type" value="Genomic_DNA"/>
</dbReference>
<keyword evidence="1" id="KW-0812">Transmembrane</keyword>
<sequence>MLDDADADDDHRESVARTAFDHLPRPVAQHARPQLLQVRAIFTLFLFLGSMTFLGYMYVGLCLCLLVCSVRIVCAARQYQKQD</sequence>
<accession>A0A0V0Y4B3</accession>
<evidence type="ECO:0000313" key="3">
    <source>
        <dbReference type="Proteomes" id="UP000054815"/>
    </source>
</evidence>
<name>A0A0V0Y4B3_TRIPS</name>
<organism evidence="2 3">
    <name type="scientific">Trichinella pseudospiralis</name>
    <name type="common">Parasitic roundworm</name>
    <dbReference type="NCBI Taxonomy" id="6337"/>
    <lineage>
        <taxon>Eukaryota</taxon>
        <taxon>Metazoa</taxon>
        <taxon>Ecdysozoa</taxon>
        <taxon>Nematoda</taxon>
        <taxon>Enoplea</taxon>
        <taxon>Dorylaimia</taxon>
        <taxon>Trichinellida</taxon>
        <taxon>Trichinellidae</taxon>
        <taxon>Trichinella</taxon>
    </lineage>
</organism>
<comment type="caution">
    <text evidence="2">The sequence shown here is derived from an EMBL/GenBank/DDBJ whole genome shotgun (WGS) entry which is preliminary data.</text>
</comment>
<proteinExistence type="predicted"/>
<dbReference type="Proteomes" id="UP000054815">
    <property type="component" value="Unassembled WGS sequence"/>
</dbReference>
<evidence type="ECO:0008006" key="4">
    <source>
        <dbReference type="Google" id="ProtNLM"/>
    </source>
</evidence>
<keyword evidence="1" id="KW-1133">Transmembrane helix</keyword>
<protein>
    <recommendedName>
        <fullName evidence="4">Copper transporter</fullName>
    </recommendedName>
</protein>
<keyword evidence="1" id="KW-0472">Membrane</keyword>
<gene>
    <name evidence="2" type="ORF">T4E_5308</name>
</gene>
<dbReference type="AlphaFoldDB" id="A0A0V0Y4B3"/>